<evidence type="ECO:0000256" key="8">
    <source>
        <dbReference type="ARBA" id="ARBA00022691"/>
    </source>
</evidence>
<evidence type="ECO:0000256" key="10">
    <source>
        <dbReference type="ARBA" id="ARBA00030399"/>
    </source>
</evidence>
<feature type="binding site" evidence="13">
    <location>
        <position position="320"/>
    </location>
    <ligand>
        <name>S-adenosyl-L-methionine</name>
        <dbReference type="ChEBI" id="CHEBI:59789"/>
    </ligand>
</feature>
<evidence type="ECO:0000256" key="11">
    <source>
        <dbReference type="ARBA" id="ARBA00031088"/>
    </source>
</evidence>
<comment type="subcellular location">
    <subcellularLocation>
        <location evidence="2">Cytoplasm</location>
    </subcellularLocation>
</comment>
<evidence type="ECO:0000313" key="15">
    <source>
        <dbReference type="EMBL" id="OOG28660.1"/>
    </source>
</evidence>
<dbReference type="FunFam" id="3.40.50.150:FF:000022">
    <property type="entry name" value="Ribosomal RNA small subunit methyltransferase B"/>
    <property type="match status" value="1"/>
</dbReference>
<organism evidence="15 16">
    <name type="scientific">Thioalkalivibrio denitrificans</name>
    <dbReference type="NCBI Taxonomy" id="108003"/>
    <lineage>
        <taxon>Bacteria</taxon>
        <taxon>Pseudomonadati</taxon>
        <taxon>Pseudomonadota</taxon>
        <taxon>Gammaproteobacteria</taxon>
        <taxon>Chromatiales</taxon>
        <taxon>Ectothiorhodospiraceae</taxon>
        <taxon>Thioalkalivibrio</taxon>
    </lineage>
</organism>
<keyword evidence="5" id="KW-0698">rRNA processing</keyword>
<dbReference type="GO" id="GO:0006355">
    <property type="term" value="P:regulation of DNA-templated transcription"/>
    <property type="evidence" value="ECO:0007669"/>
    <property type="project" value="InterPro"/>
</dbReference>
<evidence type="ECO:0000256" key="2">
    <source>
        <dbReference type="ARBA" id="ARBA00004496"/>
    </source>
</evidence>
<comment type="similarity">
    <text evidence="13">Belongs to the class I-like SAM-binding methyltransferase superfamily. RsmB/NOP family.</text>
</comment>
<dbReference type="InterPro" id="IPR035926">
    <property type="entry name" value="NusB-like_sf"/>
</dbReference>
<evidence type="ECO:0000256" key="7">
    <source>
        <dbReference type="ARBA" id="ARBA00022679"/>
    </source>
</evidence>
<keyword evidence="6 13" id="KW-0489">Methyltransferase</keyword>
<comment type="caution">
    <text evidence="15">The sequence shown here is derived from an EMBL/GenBank/DDBJ whole genome shotgun (WGS) entry which is preliminary data.</text>
</comment>
<dbReference type="RefSeq" id="WP_077277334.1">
    <property type="nucleotide sequence ID" value="NZ_MVBK01000006.1"/>
</dbReference>
<dbReference type="InterPro" id="IPR004573">
    <property type="entry name" value="rRNA_ssu_MeTfrase_B"/>
</dbReference>
<evidence type="ECO:0000259" key="14">
    <source>
        <dbReference type="PROSITE" id="PS51686"/>
    </source>
</evidence>
<comment type="function">
    <text evidence="1">Specifically methylates the cytosine at position 967 (m5C967) of 16S rRNA.</text>
</comment>
<evidence type="ECO:0000256" key="12">
    <source>
        <dbReference type="ARBA" id="ARBA00047283"/>
    </source>
</evidence>
<dbReference type="InterPro" id="IPR049560">
    <property type="entry name" value="MeTrfase_RsmB-F_NOP2_cat"/>
</dbReference>
<dbReference type="FunFam" id="3.30.70.1170:FF:000002">
    <property type="entry name" value="Ribosomal RNA small subunit methyltransferase B"/>
    <property type="match status" value="1"/>
</dbReference>
<evidence type="ECO:0000256" key="3">
    <source>
        <dbReference type="ARBA" id="ARBA00012140"/>
    </source>
</evidence>
<feature type="binding site" evidence="13">
    <location>
        <position position="301"/>
    </location>
    <ligand>
        <name>S-adenosyl-L-methionine</name>
        <dbReference type="ChEBI" id="CHEBI:59789"/>
    </ligand>
</feature>
<dbReference type="STRING" id="108003.B1C78_01290"/>
<dbReference type="EMBL" id="MVBK01000006">
    <property type="protein sequence ID" value="OOG28660.1"/>
    <property type="molecule type" value="Genomic_DNA"/>
</dbReference>
<evidence type="ECO:0000256" key="5">
    <source>
        <dbReference type="ARBA" id="ARBA00022552"/>
    </source>
</evidence>
<evidence type="ECO:0000313" key="16">
    <source>
        <dbReference type="Proteomes" id="UP000189462"/>
    </source>
</evidence>
<reference evidence="15 16" key="1">
    <citation type="submission" date="2017-02" db="EMBL/GenBank/DDBJ databases">
        <title>Genomic diversity within the haloalkaliphilic genus Thioalkalivibrio.</title>
        <authorList>
            <person name="Ahn A.-C."/>
            <person name="Meier-Kolthoff J."/>
            <person name="Overmars L."/>
            <person name="Richter M."/>
            <person name="Woyke T."/>
            <person name="Sorokin D.Y."/>
            <person name="Muyzer G."/>
        </authorList>
    </citation>
    <scope>NUCLEOTIDE SEQUENCE [LARGE SCALE GENOMIC DNA]</scope>
    <source>
        <strain evidence="15 16">ALJD</strain>
    </source>
</reference>
<proteinExistence type="inferred from homology"/>
<accession>A0A1V3NU94</accession>
<dbReference type="Gene3D" id="1.10.940.10">
    <property type="entry name" value="NusB-like"/>
    <property type="match status" value="1"/>
</dbReference>
<dbReference type="CDD" id="cd02440">
    <property type="entry name" value="AdoMet_MTases"/>
    <property type="match status" value="1"/>
</dbReference>
<gene>
    <name evidence="15" type="ORF">B1C78_01290</name>
</gene>
<feature type="domain" description="SAM-dependent MTase RsmB/NOP-type" evidence="14">
    <location>
        <begin position="161"/>
        <end position="431"/>
    </location>
</feature>
<protein>
    <recommendedName>
        <fullName evidence="3">16S rRNA (cytosine(967)-C(5))-methyltransferase</fullName>
        <ecNumber evidence="3">2.1.1.176</ecNumber>
    </recommendedName>
    <alternativeName>
        <fullName evidence="10">16S rRNA m5C967 methyltransferase</fullName>
    </alternativeName>
    <alternativeName>
        <fullName evidence="11">rRNA (cytosine-C(5)-)-methyltransferase RsmB</fullName>
    </alternativeName>
</protein>
<evidence type="ECO:0000256" key="9">
    <source>
        <dbReference type="ARBA" id="ARBA00022884"/>
    </source>
</evidence>
<dbReference type="Gene3D" id="1.10.287.730">
    <property type="entry name" value="Helix hairpin bin"/>
    <property type="match status" value="1"/>
</dbReference>
<keyword evidence="7 13" id="KW-0808">Transferase</keyword>
<dbReference type="GO" id="GO:0003723">
    <property type="term" value="F:RNA binding"/>
    <property type="evidence" value="ECO:0007669"/>
    <property type="project" value="UniProtKB-UniRule"/>
</dbReference>
<comment type="catalytic activity">
    <reaction evidence="12">
        <text>cytidine(967) in 16S rRNA + S-adenosyl-L-methionine = 5-methylcytidine(967) in 16S rRNA + S-adenosyl-L-homocysteine + H(+)</text>
        <dbReference type="Rhea" id="RHEA:42748"/>
        <dbReference type="Rhea" id="RHEA-COMP:10219"/>
        <dbReference type="Rhea" id="RHEA-COMP:10220"/>
        <dbReference type="ChEBI" id="CHEBI:15378"/>
        <dbReference type="ChEBI" id="CHEBI:57856"/>
        <dbReference type="ChEBI" id="CHEBI:59789"/>
        <dbReference type="ChEBI" id="CHEBI:74483"/>
        <dbReference type="ChEBI" id="CHEBI:82748"/>
        <dbReference type="EC" id="2.1.1.176"/>
    </reaction>
</comment>
<dbReference type="Pfam" id="PF01189">
    <property type="entry name" value="Methyltr_RsmB-F"/>
    <property type="match status" value="1"/>
</dbReference>
<evidence type="ECO:0000256" key="13">
    <source>
        <dbReference type="PROSITE-ProRule" id="PRU01023"/>
    </source>
</evidence>
<dbReference type="Pfam" id="PF01029">
    <property type="entry name" value="NusB"/>
    <property type="match status" value="1"/>
</dbReference>
<keyword evidence="16" id="KW-1185">Reference proteome</keyword>
<evidence type="ECO:0000256" key="4">
    <source>
        <dbReference type="ARBA" id="ARBA00022490"/>
    </source>
</evidence>
<dbReference type="PANTHER" id="PTHR22807:SF61">
    <property type="entry name" value="NOL1_NOP2_SUN FAMILY PROTEIN _ ANTITERMINATION NUSB DOMAIN-CONTAINING PROTEIN"/>
    <property type="match status" value="1"/>
</dbReference>
<dbReference type="Proteomes" id="UP000189462">
    <property type="component" value="Unassembled WGS sequence"/>
</dbReference>
<dbReference type="InterPro" id="IPR006027">
    <property type="entry name" value="NusB_RsmB_TIM44"/>
</dbReference>
<sequence length="431" mass="46545">MSPRQIALKVLHKVAVSGASLSDALPPLLAGLPDRDRAFVQALCFTTLRWHHQLEALSRTLLSKPLRAKDRDVGLLLEMGLCELLHLRTPDYAAVRETAGLARASGKPWVVGLINAVLRRVQREGPALLETVNRDPAARLSLPGWLLEALQSAWPQEWEALGEALNRQAPMTLRVNGSRTDRDTYAAQLQAAGLAARAHPAVASALELDTPVDVAQLPGFGEGLVSVQDAAAQLAAPLLECRAGMRVLDACAAPGGKTLHLLESTEGRLDLTAVDADTARLERVRENLARGGYGARLVAGDASHPEQWHSGPLYDRILLDAPCSATGVIRRHPDIKVLRRETDITALAQRQAQLLNALWPLLAPGGMLLYATCSLLPQENAEQIRAFLHTHPDAAESPICGGWGRPGPPGRQILAGEQDMDGFYYARLTKS</sequence>
<dbReference type="SUPFAM" id="SSF48013">
    <property type="entry name" value="NusB-like"/>
    <property type="match status" value="1"/>
</dbReference>
<dbReference type="EC" id="2.1.1.176" evidence="3"/>
<dbReference type="GO" id="GO:0009383">
    <property type="term" value="F:rRNA (cytosine-C5-)-methyltransferase activity"/>
    <property type="evidence" value="ECO:0007669"/>
    <property type="project" value="TreeGrafter"/>
</dbReference>
<dbReference type="AlphaFoldDB" id="A0A1V3NU94"/>
<dbReference type="Gene3D" id="3.30.70.1170">
    <property type="entry name" value="Sun protein, domain 3"/>
    <property type="match status" value="1"/>
</dbReference>
<dbReference type="GO" id="GO:0070475">
    <property type="term" value="P:rRNA base methylation"/>
    <property type="evidence" value="ECO:0007669"/>
    <property type="project" value="TreeGrafter"/>
</dbReference>
<feature type="binding site" evidence="13">
    <location>
        <position position="275"/>
    </location>
    <ligand>
        <name>S-adenosyl-L-methionine</name>
        <dbReference type="ChEBI" id="CHEBI:59789"/>
    </ligand>
</feature>
<dbReference type="InterPro" id="IPR023267">
    <property type="entry name" value="RCMT"/>
</dbReference>
<dbReference type="PROSITE" id="PS51686">
    <property type="entry name" value="SAM_MT_RSMB_NOP"/>
    <property type="match status" value="1"/>
</dbReference>
<keyword evidence="8 13" id="KW-0949">S-adenosyl-L-methionine</keyword>
<evidence type="ECO:0000256" key="1">
    <source>
        <dbReference type="ARBA" id="ARBA00002724"/>
    </source>
</evidence>
<dbReference type="PANTHER" id="PTHR22807">
    <property type="entry name" value="NOP2 YEAST -RELATED NOL1/NOP2/FMU SUN DOMAIN-CONTAINING"/>
    <property type="match status" value="1"/>
</dbReference>
<dbReference type="OrthoDB" id="9810297at2"/>
<dbReference type="PRINTS" id="PR02008">
    <property type="entry name" value="RCMTFAMILY"/>
</dbReference>
<dbReference type="InterPro" id="IPR001678">
    <property type="entry name" value="MeTrfase_RsmB-F_NOP2_dom"/>
</dbReference>
<keyword evidence="9 13" id="KW-0694">RNA-binding</keyword>
<dbReference type="NCBIfam" id="NF008149">
    <property type="entry name" value="PRK10901.1"/>
    <property type="match status" value="1"/>
</dbReference>
<dbReference type="Gene3D" id="3.40.50.150">
    <property type="entry name" value="Vaccinia Virus protein VP39"/>
    <property type="match status" value="1"/>
</dbReference>
<evidence type="ECO:0000256" key="6">
    <source>
        <dbReference type="ARBA" id="ARBA00022603"/>
    </source>
</evidence>
<dbReference type="SUPFAM" id="SSF53335">
    <property type="entry name" value="S-adenosyl-L-methionine-dependent methyltransferases"/>
    <property type="match status" value="1"/>
</dbReference>
<feature type="active site" description="Nucleophile" evidence="13">
    <location>
        <position position="373"/>
    </location>
</feature>
<name>A0A1V3NU94_9GAMM</name>
<dbReference type="GO" id="GO:0005829">
    <property type="term" value="C:cytosol"/>
    <property type="evidence" value="ECO:0007669"/>
    <property type="project" value="TreeGrafter"/>
</dbReference>
<feature type="binding site" evidence="13">
    <location>
        <begin position="251"/>
        <end position="257"/>
    </location>
    <ligand>
        <name>S-adenosyl-L-methionine</name>
        <dbReference type="ChEBI" id="CHEBI:59789"/>
    </ligand>
</feature>
<dbReference type="InterPro" id="IPR029063">
    <property type="entry name" value="SAM-dependent_MTases_sf"/>
</dbReference>
<keyword evidence="4" id="KW-0963">Cytoplasm</keyword>
<dbReference type="NCBIfam" id="TIGR00563">
    <property type="entry name" value="rsmB"/>
    <property type="match status" value="1"/>
</dbReference>
<dbReference type="InterPro" id="IPR054728">
    <property type="entry name" value="RsmB-like_ferredoxin"/>
</dbReference>
<dbReference type="Pfam" id="PF22458">
    <property type="entry name" value="RsmF-B_ferredox"/>
    <property type="match status" value="1"/>
</dbReference>